<organism evidence="1 2">
    <name type="scientific">Crenobacter luteus</name>
    <dbReference type="NCBI Taxonomy" id="1452487"/>
    <lineage>
        <taxon>Bacteria</taxon>
        <taxon>Pseudomonadati</taxon>
        <taxon>Pseudomonadota</taxon>
        <taxon>Betaproteobacteria</taxon>
        <taxon>Neisseriales</taxon>
        <taxon>Neisseriaceae</taxon>
        <taxon>Crenobacter</taxon>
    </lineage>
</organism>
<dbReference type="Gene3D" id="3.30.450.40">
    <property type="match status" value="1"/>
</dbReference>
<reference evidence="2" key="1">
    <citation type="submission" date="2016-01" db="EMBL/GenBank/DDBJ databases">
        <title>Draft genome of Chromobacterium sp. F49.</title>
        <authorList>
            <person name="Hong K.W."/>
        </authorList>
    </citation>
    <scope>NUCLEOTIDE SEQUENCE [LARGE SCALE GENOMIC DNA]</scope>
    <source>
        <strain evidence="2">CN10</strain>
    </source>
</reference>
<dbReference type="InterPro" id="IPR029016">
    <property type="entry name" value="GAF-like_dom_sf"/>
</dbReference>
<dbReference type="InterPro" id="IPR007435">
    <property type="entry name" value="DUF484"/>
</dbReference>
<accession>A0A161SD59</accession>
<comment type="caution">
    <text evidence="1">The sequence shown here is derived from an EMBL/GenBank/DDBJ whole genome shotgun (WGS) entry which is preliminary data.</text>
</comment>
<protein>
    <recommendedName>
        <fullName evidence="3">DUF484 family protein</fullName>
    </recommendedName>
</protein>
<dbReference type="RefSeq" id="WP_066610379.1">
    <property type="nucleotide sequence ID" value="NZ_LQQU01000009.1"/>
</dbReference>
<dbReference type="SUPFAM" id="SSF55781">
    <property type="entry name" value="GAF domain-like"/>
    <property type="match status" value="1"/>
</dbReference>
<gene>
    <name evidence="1" type="ORF">AVW16_06940</name>
</gene>
<dbReference type="PANTHER" id="PTHR38765">
    <property type="entry name" value="DUF484 DOMAIN-CONTAINING PROTEIN"/>
    <property type="match status" value="1"/>
</dbReference>
<dbReference type="Proteomes" id="UP000076625">
    <property type="component" value="Unassembled WGS sequence"/>
</dbReference>
<dbReference type="Pfam" id="PF04340">
    <property type="entry name" value="DUF484"/>
    <property type="match status" value="1"/>
</dbReference>
<dbReference type="STRING" id="1452487.AVW16_06940"/>
<evidence type="ECO:0000313" key="1">
    <source>
        <dbReference type="EMBL" id="KZE34203.1"/>
    </source>
</evidence>
<proteinExistence type="predicted"/>
<evidence type="ECO:0008006" key="3">
    <source>
        <dbReference type="Google" id="ProtNLM"/>
    </source>
</evidence>
<evidence type="ECO:0000313" key="2">
    <source>
        <dbReference type="Proteomes" id="UP000076625"/>
    </source>
</evidence>
<dbReference type="OrthoDB" id="8525200at2"/>
<dbReference type="EMBL" id="LQQU01000009">
    <property type="protein sequence ID" value="KZE34203.1"/>
    <property type="molecule type" value="Genomic_DNA"/>
</dbReference>
<dbReference type="PANTHER" id="PTHR38765:SF1">
    <property type="entry name" value="DUF484 DOMAIN-CONTAINING PROTEIN"/>
    <property type="match status" value="1"/>
</dbReference>
<sequence length="216" mass="23714">MHSDEVLAFLEADPAFLQAHAARFGLRPAAERVVVPLAERQLLELRDKTRQLEGRLAQLLAHGEANDRTLGRLHRLTLALLAEDEPSALVEALTSTFADAFGLDRVALRLWHPAAAALPALCCTREAIRQHARNLSAPYCGPYANDEVIGWFPAQPVLESFAQLPLRAPGREPFGLLVLASGDADRFTRAMHTQYLAQIGEMVSAALLRVLERGAR</sequence>
<name>A0A161SD59_9NEIS</name>
<dbReference type="AlphaFoldDB" id="A0A161SD59"/>
<keyword evidence="2" id="KW-1185">Reference proteome</keyword>